<feature type="domain" description="DUF305" evidence="2">
    <location>
        <begin position="44"/>
        <end position="208"/>
    </location>
</feature>
<sequence>MRPRPVVIVALGVLLALGVVAGLLVGARLGAVPVRQAPPEASVDVGFARAMQAHHDQAVQMATLVRKGTADPEIGSIALDIALTQQHQSGQMYAWLEQWGHPQRSAAPAMSWMKGHDHSSSSGASEQTGATGGRMPGMASRADLAALEAAGGTEAERLFLRLMIEHHEAGVQMAAYAADHAQEPAVRRLARSMTQAQQAEITVLQDLLEVRERRTTPQG</sequence>
<protein>
    <recommendedName>
        <fullName evidence="2">DUF305 domain-containing protein</fullName>
    </recommendedName>
</protein>
<feature type="region of interest" description="Disordered" evidence="1">
    <location>
        <begin position="106"/>
        <end position="134"/>
    </location>
</feature>
<evidence type="ECO:0000256" key="1">
    <source>
        <dbReference type="SAM" id="MobiDB-lite"/>
    </source>
</evidence>
<dbReference type="AlphaFoldDB" id="W9GMF1"/>
<dbReference type="Pfam" id="PF03713">
    <property type="entry name" value="DUF305"/>
    <property type="match status" value="1"/>
</dbReference>
<reference evidence="4" key="1">
    <citation type="submission" date="2013-08" db="EMBL/GenBank/DDBJ databases">
        <title>Intrasporangium oryzae NRRL B-24470.</title>
        <authorList>
            <person name="Liu H."/>
            <person name="Wang G."/>
        </authorList>
    </citation>
    <scope>NUCLEOTIDE SEQUENCE [LARGE SCALE GENOMIC DNA]</scope>
    <source>
        <strain evidence="4">Q5-1</strain>
    </source>
</reference>
<dbReference type="Gene3D" id="1.20.1260.10">
    <property type="match status" value="1"/>
</dbReference>
<evidence type="ECO:0000259" key="2">
    <source>
        <dbReference type="Pfam" id="PF03713"/>
    </source>
</evidence>
<dbReference type="EMBL" id="AWQS01000153">
    <property type="protein sequence ID" value="EWT05044.1"/>
    <property type="molecule type" value="Genomic_DNA"/>
</dbReference>
<proteinExistence type="predicted"/>
<evidence type="ECO:0000313" key="4">
    <source>
        <dbReference type="Proteomes" id="UP000019494"/>
    </source>
</evidence>
<feature type="compositionally biased region" description="Polar residues" evidence="1">
    <location>
        <begin position="120"/>
        <end position="129"/>
    </location>
</feature>
<organism evidence="3 4">
    <name type="scientific">Intrasporangium chromatireducens Q5-1</name>
    <dbReference type="NCBI Taxonomy" id="584657"/>
    <lineage>
        <taxon>Bacteria</taxon>
        <taxon>Bacillati</taxon>
        <taxon>Actinomycetota</taxon>
        <taxon>Actinomycetes</taxon>
        <taxon>Micrococcales</taxon>
        <taxon>Intrasporangiaceae</taxon>
        <taxon>Intrasporangium</taxon>
    </lineage>
</organism>
<keyword evidence="4" id="KW-1185">Reference proteome</keyword>
<dbReference type="InterPro" id="IPR012347">
    <property type="entry name" value="Ferritin-like"/>
</dbReference>
<comment type="caution">
    <text evidence="3">The sequence shown here is derived from an EMBL/GenBank/DDBJ whole genome shotgun (WGS) entry which is preliminary data.</text>
</comment>
<dbReference type="InterPro" id="IPR005183">
    <property type="entry name" value="DUF305_CopM-like"/>
</dbReference>
<accession>W9GMF1</accession>
<dbReference type="PANTHER" id="PTHR36933:SF1">
    <property type="entry name" value="SLL0788 PROTEIN"/>
    <property type="match status" value="1"/>
</dbReference>
<dbReference type="Proteomes" id="UP000019494">
    <property type="component" value="Unassembled WGS sequence"/>
</dbReference>
<dbReference type="PANTHER" id="PTHR36933">
    <property type="entry name" value="SLL0788 PROTEIN"/>
    <property type="match status" value="1"/>
</dbReference>
<dbReference type="RefSeq" id="WP_034718736.1">
    <property type="nucleotide sequence ID" value="NZ_AWQS01000153.1"/>
</dbReference>
<evidence type="ECO:0000313" key="3">
    <source>
        <dbReference type="EMBL" id="EWT05044.1"/>
    </source>
</evidence>
<dbReference type="OrthoDB" id="26872at2"/>
<gene>
    <name evidence="3" type="ORF">N864_07685</name>
</gene>
<name>W9GMF1_9MICO</name>